<organism evidence="2">
    <name type="scientific">marine sediment metagenome</name>
    <dbReference type="NCBI Taxonomy" id="412755"/>
    <lineage>
        <taxon>unclassified sequences</taxon>
        <taxon>metagenomes</taxon>
        <taxon>ecological metagenomes</taxon>
    </lineage>
</organism>
<dbReference type="AlphaFoldDB" id="A0A0F9LY90"/>
<gene>
    <name evidence="2" type="ORF">LCGC14_1452230</name>
</gene>
<reference evidence="2" key="1">
    <citation type="journal article" date="2015" name="Nature">
        <title>Complex archaea that bridge the gap between prokaryotes and eukaryotes.</title>
        <authorList>
            <person name="Spang A."/>
            <person name="Saw J.H."/>
            <person name="Jorgensen S.L."/>
            <person name="Zaremba-Niedzwiedzka K."/>
            <person name="Martijn J."/>
            <person name="Lind A.E."/>
            <person name="van Eijk R."/>
            <person name="Schleper C."/>
            <person name="Guy L."/>
            <person name="Ettema T.J."/>
        </authorList>
    </citation>
    <scope>NUCLEOTIDE SEQUENCE</scope>
</reference>
<protein>
    <recommendedName>
        <fullName evidence="3">Terminase large subunit gp17-like C-terminal domain-containing protein</fullName>
    </recommendedName>
</protein>
<feature type="compositionally biased region" description="Basic and acidic residues" evidence="1">
    <location>
        <begin position="573"/>
        <end position="607"/>
    </location>
</feature>
<dbReference type="EMBL" id="LAZR01010013">
    <property type="protein sequence ID" value="KKM69300.1"/>
    <property type="molecule type" value="Genomic_DNA"/>
</dbReference>
<comment type="caution">
    <text evidence="2">The sequence shown here is derived from an EMBL/GenBank/DDBJ whole genome shotgun (WGS) entry which is preliminary data.</text>
</comment>
<evidence type="ECO:0000256" key="1">
    <source>
        <dbReference type="SAM" id="MobiDB-lite"/>
    </source>
</evidence>
<sequence length="618" mass="70537">MGKFYERHKGELHDPTKPYDPVWEEIPVGPHEFFDKFVHEPFFPKQAEFVDAMMGTAPTEWATEYDEGIAFWGKGSGKDRTAAKIQLYLVYKLMCMRNPMEYLSAGAEEDKIPSVGDKLEIGNVCINARLAKDVFFKYFVTLLKACTNPKTGKNWFVERGLNLRRDVHKRDVEFPKDITAHSLDSKEYTGEGLNLFFVIFDEIGGFEVNQADTLYKALVSTVRSRFPKYMKILLLSFKRSDNDYMNIRYTRSKNEPSVFRSRASTWDVNLKRKKEDFAKDYAKDPETSERIYECGGTTSEGGFFRYRNRITQVINISNMENPVVGNKITTVDLNSLTFKDFFKPVEGGVYFGHVDLAKGKEGGDAAGLCLAHYDPSLRINFSDDYLEALSKDSGFSLEKIRQGHDRVRGGVVVDLLIQIKAPPGGEIMFEEIRKFYMMLRTHHKFHIRKLTYDGWQSTDSIQQLRKAGIPAGEQSVDKDPIAYTTLKNCIYEGVYKGYLNPIAVRELEDLIIVNMGRKEGSVYKFKVDHPEKSARRWEEDGRDDGSKDVADALAGATALAIEYGRSEFKFWAGKTEDSDPNVSKKETPTTVQRHESDKLVRYGEKRPGWYGKKGTIGS</sequence>
<accession>A0A0F9LY90</accession>
<dbReference type="Gene3D" id="3.40.50.300">
    <property type="entry name" value="P-loop containing nucleotide triphosphate hydrolases"/>
    <property type="match status" value="1"/>
</dbReference>
<proteinExistence type="predicted"/>
<dbReference type="InterPro" id="IPR027417">
    <property type="entry name" value="P-loop_NTPase"/>
</dbReference>
<name>A0A0F9LY90_9ZZZZ</name>
<evidence type="ECO:0008006" key="3">
    <source>
        <dbReference type="Google" id="ProtNLM"/>
    </source>
</evidence>
<feature type="region of interest" description="Disordered" evidence="1">
    <location>
        <begin position="573"/>
        <end position="618"/>
    </location>
</feature>
<evidence type="ECO:0000313" key="2">
    <source>
        <dbReference type="EMBL" id="KKM69300.1"/>
    </source>
</evidence>